<dbReference type="Pfam" id="PF12771">
    <property type="entry name" value="SusD-like_2"/>
    <property type="match status" value="1"/>
</dbReference>
<evidence type="ECO:0000313" key="3">
    <source>
        <dbReference type="Proteomes" id="UP000292424"/>
    </source>
</evidence>
<dbReference type="InterPro" id="IPR011990">
    <property type="entry name" value="TPR-like_helical_dom_sf"/>
</dbReference>
<dbReference type="InterPro" id="IPR041662">
    <property type="entry name" value="SusD-like_2"/>
</dbReference>
<keyword evidence="1" id="KW-0732">Signal</keyword>
<gene>
    <name evidence="2" type="ORF">E0W69_017590</name>
</gene>
<evidence type="ECO:0000313" key="2">
    <source>
        <dbReference type="EMBL" id="QES90388.1"/>
    </source>
</evidence>
<dbReference type="SUPFAM" id="SSF48452">
    <property type="entry name" value="TPR-like"/>
    <property type="match status" value="1"/>
</dbReference>
<accession>A0A5P2G6Q9</accession>
<feature type="signal peptide" evidence="1">
    <location>
        <begin position="1"/>
        <end position="21"/>
    </location>
</feature>
<protein>
    <submittedName>
        <fullName evidence="2">SusD/RagB family nutrient-binding outer membrane lipoprotein</fullName>
    </submittedName>
</protein>
<dbReference type="KEGG" id="arac:E0W69_017590"/>
<reference evidence="2 3" key="1">
    <citation type="submission" date="2019-09" db="EMBL/GenBank/DDBJ databases">
        <title>Complete genome sequence of Arachidicoccus sp. B3-10 isolated from apple orchard soil.</title>
        <authorList>
            <person name="Kim H.S."/>
            <person name="Han K.-I."/>
            <person name="Suh M.K."/>
            <person name="Lee K.C."/>
            <person name="Eom M.K."/>
            <person name="Kim J.-S."/>
            <person name="Kang S.W."/>
            <person name="Sin Y."/>
            <person name="Lee J.-S."/>
        </authorList>
    </citation>
    <scope>NUCLEOTIDE SEQUENCE [LARGE SCALE GENOMIC DNA]</scope>
    <source>
        <strain evidence="2 3">B3-10</strain>
    </source>
</reference>
<proteinExistence type="predicted"/>
<feature type="chain" id="PRO_5024434138" evidence="1">
    <location>
        <begin position="22"/>
        <end position="487"/>
    </location>
</feature>
<dbReference type="PROSITE" id="PS51257">
    <property type="entry name" value="PROKAR_LIPOPROTEIN"/>
    <property type="match status" value="1"/>
</dbReference>
<evidence type="ECO:0000256" key="1">
    <source>
        <dbReference type="SAM" id="SignalP"/>
    </source>
</evidence>
<dbReference type="Gene3D" id="1.25.40.390">
    <property type="match status" value="1"/>
</dbReference>
<dbReference type="Proteomes" id="UP000292424">
    <property type="component" value="Chromosome"/>
</dbReference>
<sequence>MMRKNYKRMLGLFTIGGILLASCSKLTSMNDNPKATTNVAASAVFTYGQKKLVDNYTSPSVSVNVFRTLSQEWTECTYVYAAKYVFTAYTPQSNWWNYLYSQVLNNLEDAKNKWVNTGEDSSIVNNERRITDMLEVYTFNMLTGTFGDIPYTASLNTDIPFAEYDSSQTIYNDLLYRLDTSISRLNSAATAMGEADLFYNGDISKWKKFGASLMMKIAIQLADYNSTLSKSYVTKAIDYGILASNDDNATFTYSSSSTNNINPIAAALNSSYSTRHDFCPAGLLVNYMNTYSDPRRAYIFRLYNDSAYVGGVAGSSNSYDKVSLFSTSLINPTMPGTILDYTTMQFLMAEAVERGFTTGTAATYYNNAITSSIEFWGGSAADATTYLAQSGVAYSSATGTWKQKLGYQKWLANFNNPYDAWTDVRRLGYPNLDTKETRPNNTDAGDFPYRLTYPSNESGSNTTNWETAVSHLTGGADVVTAKLFWIP</sequence>
<organism evidence="2 3">
    <name type="scientific">Rhizosphaericola mali</name>
    <dbReference type="NCBI Taxonomy" id="2545455"/>
    <lineage>
        <taxon>Bacteria</taxon>
        <taxon>Pseudomonadati</taxon>
        <taxon>Bacteroidota</taxon>
        <taxon>Chitinophagia</taxon>
        <taxon>Chitinophagales</taxon>
        <taxon>Chitinophagaceae</taxon>
        <taxon>Rhizosphaericola</taxon>
    </lineage>
</organism>
<dbReference type="EMBL" id="CP044016">
    <property type="protein sequence ID" value="QES90388.1"/>
    <property type="molecule type" value="Genomic_DNA"/>
</dbReference>
<dbReference type="OrthoDB" id="725917at2"/>
<keyword evidence="2" id="KW-0449">Lipoprotein</keyword>
<name>A0A5P2G6Q9_9BACT</name>
<keyword evidence="3" id="KW-1185">Reference proteome</keyword>
<dbReference type="AlphaFoldDB" id="A0A5P2G6Q9"/>
<dbReference type="RefSeq" id="WP_131331370.1">
    <property type="nucleotide sequence ID" value="NZ_CP044016.1"/>
</dbReference>